<sequence>MSWARSLIGFVPGLSTDEQAQAIANSVSKLFLLSAVEDQFINSTVLAENSEVKSQIFPETRSKLQSLLNQIEVLHFDLTEFNVLRVLTLLRGVSEKTSQVMQLVHLNLLNHQQLNYPYQPARYPQSMIVLDLVSSINCNELLAALKLMKTSANTENNFASIASLVGGLSPAPSTSRNSIQDGSEMDHTGSVSPSVSVSPVQSVSQNMDQKFDLESINLENL</sequence>
<dbReference type="Proteomes" id="UP000887576">
    <property type="component" value="Unplaced"/>
</dbReference>
<organism evidence="1 2">
    <name type="scientific">Panagrolaimus sp. JU765</name>
    <dbReference type="NCBI Taxonomy" id="591449"/>
    <lineage>
        <taxon>Eukaryota</taxon>
        <taxon>Metazoa</taxon>
        <taxon>Ecdysozoa</taxon>
        <taxon>Nematoda</taxon>
        <taxon>Chromadorea</taxon>
        <taxon>Rhabditida</taxon>
        <taxon>Tylenchina</taxon>
        <taxon>Panagrolaimomorpha</taxon>
        <taxon>Panagrolaimoidea</taxon>
        <taxon>Panagrolaimidae</taxon>
        <taxon>Panagrolaimus</taxon>
    </lineage>
</organism>
<reference evidence="2" key="1">
    <citation type="submission" date="2022-11" db="UniProtKB">
        <authorList>
            <consortium name="WormBaseParasite"/>
        </authorList>
    </citation>
    <scope>IDENTIFICATION</scope>
</reference>
<name>A0AC34Q5U7_9BILA</name>
<evidence type="ECO:0000313" key="2">
    <source>
        <dbReference type="WBParaSite" id="JU765_v2.g13254.t1"/>
    </source>
</evidence>
<accession>A0AC34Q5U7</accession>
<dbReference type="WBParaSite" id="JU765_v2.g13254.t1">
    <property type="protein sequence ID" value="JU765_v2.g13254.t1"/>
    <property type="gene ID" value="JU765_v2.g13254"/>
</dbReference>
<protein>
    <submittedName>
        <fullName evidence="2">Uncharacterized protein</fullName>
    </submittedName>
</protein>
<proteinExistence type="predicted"/>
<evidence type="ECO:0000313" key="1">
    <source>
        <dbReference type="Proteomes" id="UP000887576"/>
    </source>
</evidence>